<keyword evidence="3 6" id="KW-0479">Metal-binding</keyword>
<dbReference type="PANTHER" id="PTHR24302:SF15">
    <property type="entry name" value="FATTY-ACID PEROXYGENASE"/>
    <property type="match status" value="1"/>
</dbReference>
<reference evidence="8" key="1">
    <citation type="submission" date="2021-02" db="EMBL/GenBank/DDBJ databases">
        <authorList>
            <person name="Nowell W R."/>
        </authorList>
    </citation>
    <scope>NUCLEOTIDE SEQUENCE</scope>
</reference>
<feature type="binding site" description="axial binding residue" evidence="6">
    <location>
        <position position="298"/>
    </location>
    <ligand>
        <name>heme</name>
        <dbReference type="ChEBI" id="CHEBI:30413"/>
    </ligand>
    <ligandPart>
        <name>Fe</name>
        <dbReference type="ChEBI" id="CHEBI:18248"/>
    </ligandPart>
</feature>
<sequence length="334" mass="38074">MDAVLRCGFSFETNVQQDSNNPYLTKFTETLAIDNRKLLFVKVASVLPTLCGFVLRIVLAFNALLFKLNKTFSFVHFPELPNLWLMARAGEHVLHARRDVNTNGRVDLLHLMLDAATDRIVSDEKVQRDENIEASLTPRLTNVNKLTYDEIIGNIFLFLVAGTETTSTTLAFCTYVLATHPDVQQKLQDEIDANVGDSAQLPTYEIVNNLEYLDMFIKEVNRMFPIVPLVINRLCIRDTTIGQYTIKEGTIVQADVYSIHYDADLWGPVDPYKFHPERHAVKRHPLAYLPFGAGPRNCVVLKSDKLENTFRIVELTTILPESVWIKLKHRTKPN</sequence>
<dbReference type="InterPro" id="IPR036396">
    <property type="entry name" value="Cyt_P450_sf"/>
</dbReference>
<dbReference type="Proteomes" id="UP000663854">
    <property type="component" value="Unassembled WGS sequence"/>
</dbReference>
<comment type="similarity">
    <text evidence="1">Belongs to the cytochrome P450 family.</text>
</comment>
<evidence type="ECO:0000313" key="8">
    <source>
        <dbReference type="EMBL" id="CAF1249245.1"/>
    </source>
</evidence>
<dbReference type="PANTHER" id="PTHR24302">
    <property type="entry name" value="CYTOCHROME P450 FAMILY 3"/>
    <property type="match status" value="1"/>
</dbReference>
<accession>A0A814ZS64</accession>
<dbReference type="GO" id="GO:0008395">
    <property type="term" value="F:steroid hydroxylase activity"/>
    <property type="evidence" value="ECO:0007669"/>
    <property type="project" value="TreeGrafter"/>
</dbReference>
<keyword evidence="7" id="KW-1133">Transmembrane helix</keyword>
<dbReference type="PRINTS" id="PR00385">
    <property type="entry name" value="P450"/>
</dbReference>
<keyword evidence="7" id="KW-0472">Membrane</keyword>
<organism evidence="8 10">
    <name type="scientific">Rotaria sordida</name>
    <dbReference type="NCBI Taxonomy" id="392033"/>
    <lineage>
        <taxon>Eukaryota</taxon>
        <taxon>Metazoa</taxon>
        <taxon>Spiralia</taxon>
        <taxon>Gnathifera</taxon>
        <taxon>Rotifera</taxon>
        <taxon>Eurotatoria</taxon>
        <taxon>Bdelloidea</taxon>
        <taxon>Philodinida</taxon>
        <taxon>Philodinidae</taxon>
        <taxon>Rotaria</taxon>
    </lineage>
</organism>
<gene>
    <name evidence="9" type="ORF">JXQ802_LOCUS42225</name>
    <name evidence="8" type="ORF">PYM288_LOCUS27293</name>
</gene>
<comment type="caution">
    <text evidence="8">The sequence shown here is derived from an EMBL/GenBank/DDBJ whole genome shotgun (WGS) entry which is preliminary data.</text>
</comment>
<dbReference type="Pfam" id="PF00067">
    <property type="entry name" value="p450"/>
    <property type="match status" value="1"/>
</dbReference>
<dbReference type="Proteomes" id="UP000663870">
    <property type="component" value="Unassembled WGS sequence"/>
</dbReference>
<keyword evidence="2 6" id="KW-0349">Heme</keyword>
<dbReference type="SUPFAM" id="SSF48264">
    <property type="entry name" value="Cytochrome P450"/>
    <property type="match status" value="1"/>
</dbReference>
<keyword evidence="11" id="KW-1185">Reference proteome</keyword>
<evidence type="ECO:0000256" key="4">
    <source>
        <dbReference type="ARBA" id="ARBA00023002"/>
    </source>
</evidence>
<dbReference type="EMBL" id="CAJNOL010002811">
    <property type="protein sequence ID" value="CAF1530833.1"/>
    <property type="molecule type" value="Genomic_DNA"/>
</dbReference>
<evidence type="ECO:0000256" key="7">
    <source>
        <dbReference type="SAM" id="Phobius"/>
    </source>
</evidence>
<feature type="transmembrane region" description="Helical" evidence="7">
    <location>
        <begin position="46"/>
        <end position="66"/>
    </location>
</feature>
<evidence type="ECO:0000256" key="2">
    <source>
        <dbReference type="ARBA" id="ARBA00022617"/>
    </source>
</evidence>
<evidence type="ECO:0008006" key="12">
    <source>
        <dbReference type="Google" id="ProtNLM"/>
    </source>
</evidence>
<protein>
    <recommendedName>
        <fullName evidence="12">Cytochrome P450</fullName>
    </recommendedName>
</protein>
<evidence type="ECO:0000256" key="6">
    <source>
        <dbReference type="PIRSR" id="PIRSR602401-1"/>
    </source>
</evidence>
<keyword evidence="7" id="KW-0812">Transmembrane</keyword>
<name>A0A814ZS64_9BILA</name>
<proteinExistence type="inferred from homology"/>
<dbReference type="PRINTS" id="PR00463">
    <property type="entry name" value="EP450I"/>
</dbReference>
<dbReference type="InterPro" id="IPR002401">
    <property type="entry name" value="Cyt_P450_E_grp-I"/>
</dbReference>
<evidence type="ECO:0000313" key="10">
    <source>
        <dbReference type="Proteomes" id="UP000663854"/>
    </source>
</evidence>
<evidence type="ECO:0000256" key="5">
    <source>
        <dbReference type="ARBA" id="ARBA00023004"/>
    </source>
</evidence>
<evidence type="ECO:0000256" key="1">
    <source>
        <dbReference type="ARBA" id="ARBA00010617"/>
    </source>
</evidence>
<keyword evidence="4" id="KW-0560">Oxidoreductase</keyword>
<dbReference type="InterPro" id="IPR001128">
    <property type="entry name" value="Cyt_P450"/>
</dbReference>
<evidence type="ECO:0000313" key="11">
    <source>
        <dbReference type="Proteomes" id="UP000663870"/>
    </source>
</evidence>
<dbReference type="EMBL" id="CAJNOH010001773">
    <property type="protein sequence ID" value="CAF1249245.1"/>
    <property type="molecule type" value="Genomic_DNA"/>
</dbReference>
<keyword evidence="5 6" id="KW-0408">Iron</keyword>
<dbReference type="GO" id="GO:0020037">
    <property type="term" value="F:heme binding"/>
    <property type="evidence" value="ECO:0007669"/>
    <property type="project" value="InterPro"/>
</dbReference>
<dbReference type="InterPro" id="IPR050705">
    <property type="entry name" value="Cytochrome_P450_3A"/>
</dbReference>
<dbReference type="GO" id="GO:0016705">
    <property type="term" value="F:oxidoreductase activity, acting on paired donors, with incorporation or reduction of molecular oxygen"/>
    <property type="evidence" value="ECO:0007669"/>
    <property type="project" value="InterPro"/>
</dbReference>
<dbReference type="AlphaFoldDB" id="A0A814ZS64"/>
<dbReference type="Gene3D" id="1.10.630.10">
    <property type="entry name" value="Cytochrome P450"/>
    <property type="match status" value="1"/>
</dbReference>
<evidence type="ECO:0000313" key="9">
    <source>
        <dbReference type="EMBL" id="CAF1530833.1"/>
    </source>
</evidence>
<comment type="cofactor">
    <cofactor evidence="6">
        <name>heme</name>
        <dbReference type="ChEBI" id="CHEBI:30413"/>
    </cofactor>
</comment>
<evidence type="ECO:0000256" key="3">
    <source>
        <dbReference type="ARBA" id="ARBA00022723"/>
    </source>
</evidence>
<dbReference type="GO" id="GO:0005506">
    <property type="term" value="F:iron ion binding"/>
    <property type="evidence" value="ECO:0007669"/>
    <property type="project" value="InterPro"/>
</dbReference>